<dbReference type="GO" id="GO:0046872">
    <property type="term" value="F:metal ion binding"/>
    <property type="evidence" value="ECO:0007669"/>
    <property type="project" value="InterPro"/>
</dbReference>
<dbReference type="KEGG" id="gph:GEMMAAP_16525"/>
<organism evidence="1 2">
    <name type="scientific">Gemmatimonas phototrophica</name>
    <dbReference type="NCBI Taxonomy" id="1379270"/>
    <lineage>
        <taxon>Bacteria</taxon>
        <taxon>Pseudomonadati</taxon>
        <taxon>Gemmatimonadota</taxon>
        <taxon>Gemmatimonadia</taxon>
        <taxon>Gemmatimonadales</taxon>
        <taxon>Gemmatimonadaceae</taxon>
        <taxon>Gemmatimonas</taxon>
    </lineage>
</organism>
<gene>
    <name evidence="1" type="ORF">GEMMAAP_16525</name>
</gene>
<keyword evidence="2" id="KW-1185">Reference proteome</keyword>
<evidence type="ECO:0000313" key="2">
    <source>
        <dbReference type="Proteomes" id="UP000076404"/>
    </source>
</evidence>
<dbReference type="EMBL" id="CP011454">
    <property type="protein sequence ID" value="AMW05962.1"/>
    <property type="molecule type" value="Genomic_DNA"/>
</dbReference>
<dbReference type="Proteomes" id="UP000076404">
    <property type="component" value="Chromosome"/>
</dbReference>
<dbReference type="InterPro" id="IPR017969">
    <property type="entry name" value="Heavy-metal-associated_CS"/>
</dbReference>
<reference evidence="1 2" key="2">
    <citation type="journal article" date="2016" name="Environ. Microbiol. Rep.">
        <title>Metagenomic evidence for the presence of phototrophic Gemmatimonadetes bacteria in diverse environments.</title>
        <authorList>
            <person name="Zeng Y."/>
            <person name="Baumbach J."/>
            <person name="Barbosa E.G."/>
            <person name="Azevedo V."/>
            <person name="Zhang C."/>
            <person name="Koblizek M."/>
        </authorList>
    </citation>
    <scope>NUCLEOTIDE SEQUENCE [LARGE SCALE GENOMIC DNA]</scope>
    <source>
        <strain evidence="1 2">AP64</strain>
    </source>
</reference>
<sequence>MGSHQEHIMNVTTMYCSGCDRDVAVVVTDSAPDDAQANVTGEELACLEVGTHCTGTLCPLGVAEPSAMVHRLIRHGLPTDQLTRVSGYCDACGLESELALVGENRASCLVCGTTRPWEVVL</sequence>
<dbReference type="AlphaFoldDB" id="A0A143BN65"/>
<reference evidence="1 2" key="1">
    <citation type="journal article" date="2014" name="Proc. Natl. Acad. Sci. U.S.A.">
        <title>Functional type 2 photosynthetic reaction centers found in the rare bacterial phylum Gemmatimonadetes.</title>
        <authorList>
            <person name="Zeng Y."/>
            <person name="Feng F."/>
            <person name="Medova H."/>
            <person name="Dean J."/>
            <person name="Koblizek M."/>
        </authorList>
    </citation>
    <scope>NUCLEOTIDE SEQUENCE [LARGE SCALE GENOMIC DNA]</scope>
    <source>
        <strain evidence="1 2">AP64</strain>
    </source>
</reference>
<accession>A0A143BN65</accession>
<name>A0A143BN65_9BACT</name>
<proteinExistence type="predicted"/>
<evidence type="ECO:0000313" key="1">
    <source>
        <dbReference type="EMBL" id="AMW05962.1"/>
    </source>
</evidence>
<protein>
    <submittedName>
        <fullName evidence="1">Uncharacterized protein</fullName>
    </submittedName>
</protein>
<dbReference type="PROSITE" id="PS01047">
    <property type="entry name" value="HMA_1"/>
    <property type="match status" value="1"/>
</dbReference>